<protein>
    <submittedName>
        <fullName evidence="2">Unnamed protein product</fullName>
    </submittedName>
</protein>
<feature type="region of interest" description="Disordered" evidence="1">
    <location>
        <begin position="95"/>
        <end position="115"/>
    </location>
</feature>
<accession>A0A9W6UFF3</accession>
<evidence type="ECO:0000313" key="2">
    <source>
        <dbReference type="EMBL" id="GMF31509.1"/>
    </source>
</evidence>
<dbReference type="EMBL" id="BSXT01000636">
    <property type="protein sequence ID" value="GMF31509.1"/>
    <property type="molecule type" value="Genomic_DNA"/>
</dbReference>
<organism evidence="2 3">
    <name type="scientific">Phytophthora fragariaefolia</name>
    <dbReference type="NCBI Taxonomy" id="1490495"/>
    <lineage>
        <taxon>Eukaryota</taxon>
        <taxon>Sar</taxon>
        <taxon>Stramenopiles</taxon>
        <taxon>Oomycota</taxon>
        <taxon>Peronosporomycetes</taxon>
        <taxon>Peronosporales</taxon>
        <taxon>Peronosporaceae</taxon>
        <taxon>Phytophthora</taxon>
    </lineage>
</organism>
<reference evidence="2" key="1">
    <citation type="submission" date="2023-04" db="EMBL/GenBank/DDBJ databases">
        <title>Phytophthora fragariaefolia NBRC 109709.</title>
        <authorList>
            <person name="Ichikawa N."/>
            <person name="Sato H."/>
            <person name="Tonouchi N."/>
        </authorList>
    </citation>
    <scope>NUCLEOTIDE SEQUENCE</scope>
    <source>
        <strain evidence="2">NBRC 109709</strain>
    </source>
</reference>
<name>A0A9W6UFF3_9STRA</name>
<proteinExistence type="predicted"/>
<evidence type="ECO:0000313" key="3">
    <source>
        <dbReference type="Proteomes" id="UP001165121"/>
    </source>
</evidence>
<comment type="caution">
    <text evidence="2">The sequence shown here is derived from an EMBL/GenBank/DDBJ whole genome shotgun (WGS) entry which is preliminary data.</text>
</comment>
<sequence length="115" mass="12874">MNSWSKHWRWPTTRLKTTKRKAARVVKKTKPSLLLEVVVVEEELIAVVDVVLAVEEDQIKAEVAVLVAVKVAPARNMKADTSIAMNKSTKCVIDRTWAKRPPSENQRGGTAQKRG</sequence>
<evidence type="ECO:0000256" key="1">
    <source>
        <dbReference type="SAM" id="MobiDB-lite"/>
    </source>
</evidence>
<keyword evidence="3" id="KW-1185">Reference proteome</keyword>
<dbReference type="AlphaFoldDB" id="A0A9W6UFF3"/>
<dbReference type="Proteomes" id="UP001165121">
    <property type="component" value="Unassembled WGS sequence"/>
</dbReference>
<gene>
    <name evidence="2" type="ORF">Pfra01_000725300</name>
</gene>